<dbReference type="InterPro" id="IPR032675">
    <property type="entry name" value="LRR_dom_sf"/>
</dbReference>
<name>A0A4Y7Q9V4_9AGAM</name>
<proteinExistence type="predicted"/>
<gene>
    <name evidence="1" type="ORF">BD410DRAFT_118962</name>
</gene>
<keyword evidence="2" id="KW-1185">Reference proteome</keyword>
<evidence type="ECO:0008006" key="3">
    <source>
        <dbReference type="Google" id="ProtNLM"/>
    </source>
</evidence>
<dbReference type="Gene3D" id="3.80.10.10">
    <property type="entry name" value="Ribonuclease Inhibitor"/>
    <property type="match status" value="1"/>
</dbReference>
<dbReference type="SUPFAM" id="SSF52047">
    <property type="entry name" value="RNI-like"/>
    <property type="match status" value="1"/>
</dbReference>
<organism evidence="1 2">
    <name type="scientific">Rickenella mellea</name>
    <dbReference type="NCBI Taxonomy" id="50990"/>
    <lineage>
        <taxon>Eukaryota</taxon>
        <taxon>Fungi</taxon>
        <taxon>Dikarya</taxon>
        <taxon>Basidiomycota</taxon>
        <taxon>Agaricomycotina</taxon>
        <taxon>Agaricomycetes</taxon>
        <taxon>Hymenochaetales</taxon>
        <taxon>Rickenellaceae</taxon>
        <taxon>Rickenella</taxon>
    </lineage>
</organism>
<dbReference type="OrthoDB" id="3171058at2759"/>
<accession>A0A4Y7Q9V4</accession>
<evidence type="ECO:0000313" key="2">
    <source>
        <dbReference type="Proteomes" id="UP000294933"/>
    </source>
</evidence>
<dbReference type="EMBL" id="ML170167">
    <property type="protein sequence ID" value="TDL24364.1"/>
    <property type="molecule type" value="Genomic_DNA"/>
</dbReference>
<dbReference type="AlphaFoldDB" id="A0A4Y7Q9V4"/>
<dbReference type="Proteomes" id="UP000294933">
    <property type="component" value="Unassembled WGS sequence"/>
</dbReference>
<evidence type="ECO:0000313" key="1">
    <source>
        <dbReference type="EMBL" id="TDL24364.1"/>
    </source>
</evidence>
<protein>
    <recommendedName>
        <fullName evidence="3">F-box domain-containing protein</fullName>
    </recommendedName>
</protein>
<sequence length="474" mass="53500">MAASPTAVTMSLPRWPPQLATPPSPLAGYSHTMHPSAKLPNELWRQVFSFATMVPRGFDTSLTSPFDFSEISDGYNAFLKRLSKNHRTKQAICLVSRKFRAIAQELIFEYLFLQDGFDWNKLAEGLETSRDIDEAQGGRGAGWYVKRLEICTANWLCKEAMGAAAARVIRCCPNLRRLMIGGSDEAGIPAELVHAVFETCPQALRCLQWATDLGPQTRLMLSLLPVVRNLEFLFLYATELYIPSSDPNHPEYNAEFPNLHTLEIVATDLDVSGLLNVMATWKIPRLQHVIITGARQTGSDDPLPFFLAHGACISILEFDYLTDFHGNACDQALALCTSLQDLILHVHFAPVQARAGHPKVKRIGIRGLNFLDCSHSSVRTALDSLKYTLTLVLSRFPSLEAVRLLDFEQERFKLRMWRSDDVVQWAFWVQRFKRREIRLEDHRGDVIDFAISDINIVLPEDPPQRCPHSRGLAN</sequence>
<dbReference type="VEuPathDB" id="FungiDB:BD410DRAFT_118962"/>
<reference evidence="1 2" key="1">
    <citation type="submission" date="2018-06" db="EMBL/GenBank/DDBJ databases">
        <title>A transcriptomic atlas of mushroom development highlights an independent origin of complex multicellularity.</title>
        <authorList>
            <consortium name="DOE Joint Genome Institute"/>
            <person name="Krizsan K."/>
            <person name="Almasi E."/>
            <person name="Merenyi Z."/>
            <person name="Sahu N."/>
            <person name="Viragh M."/>
            <person name="Koszo T."/>
            <person name="Mondo S."/>
            <person name="Kiss B."/>
            <person name="Balint B."/>
            <person name="Kues U."/>
            <person name="Barry K."/>
            <person name="Hegedus J.C."/>
            <person name="Henrissat B."/>
            <person name="Johnson J."/>
            <person name="Lipzen A."/>
            <person name="Ohm R."/>
            <person name="Nagy I."/>
            <person name="Pangilinan J."/>
            <person name="Yan J."/>
            <person name="Xiong Y."/>
            <person name="Grigoriev I.V."/>
            <person name="Hibbett D.S."/>
            <person name="Nagy L.G."/>
        </authorList>
    </citation>
    <scope>NUCLEOTIDE SEQUENCE [LARGE SCALE GENOMIC DNA]</scope>
    <source>
        <strain evidence="1 2">SZMC22713</strain>
    </source>
</reference>